<feature type="region of interest" description="Disordered" evidence="1">
    <location>
        <begin position="83"/>
        <end position="107"/>
    </location>
</feature>
<dbReference type="OMA" id="WWRALEI"/>
<dbReference type="RefSeq" id="XP_001703406.1">
    <property type="nucleotide sequence ID" value="XM_001703354.2"/>
</dbReference>
<dbReference type="Gramene" id="PNW85299">
    <property type="protein sequence ID" value="PNW85299"/>
    <property type="gene ID" value="CHLRE_03g179941v5"/>
</dbReference>
<dbReference type="EMBL" id="CM008964">
    <property type="protein sequence ID" value="PNW85299.1"/>
    <property type="molecule type" value="Genomic_DNA"/>
</dbReference>
<dbReference type="HOGENOM" id="CLU_1241678_0_0_1"/>
<dbReference type="KEGG" id="cre:CHLRE_03g179941v5"/>
<feature type="region of interest" description="Disordered" evidence="1">
    <location>
        <begin position="170"/>
        <end position="223"/>
    </location>
</feature>
<reference evidence="2 3" key="1">
    <citation type="journal article" date="2007" name="Science">
        <title>The Chlamydomonas genome reveals the evolution of key animal and plant functions.</title>
        <authorList>
            <person name="Merchant S.S."/>
            <person name="Prochnik S.E."/>
            <person name="Vallon O."/>
            <person name="Harris E.H."/>
            <person name="Karpowicz S.J."/>
            <person name="Witman G.B."/>
            <person name="Terry A."/>
            <person name="Salamov A."/>
            <person name="Fritz-Laylin L.K."/>
            <person name="Marechal-Drouard L."/>
            <person name="Marshall W.F."/>
            <person name="Qu L.H."/>
            <person name="Nelson D.R."/>
            <person name="Sanderfoot A.A."/>
            <person name="Spalding M.H."/>
            <person name="Kapitonov V.V."/>
            <person name="Ren Q."/>
            <person name="Ferris P."/>
            <person name="Lindquist E."/>
            <person name="Shapiro H."/>
            <person name="Lucas S.M."/>
            <person name="Grimwood J."/>
            <person name="Schmutz J."/>
            <person name="Cardol P."/>
            <person name="Cerutti H."/>
            <person name="Chanfreau G."/>
            <person name="Chen C.L."/>
            <person name="Cognat V."/>
            <person name="Croft M.T."/>
            <person name="Dent R."/>
            <person name="Dutcher S."/>
            <person name="Fernandez E."/>
            <person name="Fukuzawa H."/>
            <person name="Gonzalez-Ballester D."/>
            <person name="Gonzalez-Halphen D."/>
            <person name="Hallmann A."/>
            <person name="Hanikenne M."/>
            <person name="Hippler M."/>
            <person name="Inwood W."/>
            <person name="Jabbari K."/>
            <person name="Kalanon M."/>
            <person name="Kuras R."/>
            <person name="Lefebvre P.A."/>
            <person name="Lemaire S.D."/>
            <person name="Lobanov A.V."/>
            <person name="Lohr M."/>
            <person name="Manuell A."/>
            <person name="Meier I."/>
            <person name="Mets L."/>
            <person name="Mittag M."/>
            <person name="Mittelmeier T."/>
            <person name="Moroney J.V."/>
            <person name="Moseley J."/>
            <person name="Napoli C."/>
            <person name="Nedelcu A.M."/>
            <person name="Niyogi K."/>
            <person name="Novoselov S.V."/>
            <person name="Paulsen I.T."/>
            <person name="Pazour G."/>
            <person name="Purton S."/>
            <person name="Ral J.P."/>
            <person name="Riano-Pachon D.M."/>
            <person name="Riekhof W."/>
            <person name="Rymarquis L."/>
            <person name="Schroda M."/>
            <person name="Stern D."/>
            <person name="Umen J."/>
            <person name="Willows R."/>
            <person name="Wilson N."/>
            <person name="Zimmer S.L."/>
            <person name="Allmer J."/>
            <person name="Balk J."/>
            <person name="Bisova K."/>
            <person name="Chen C.J."/>
            <person name="Elias M."/>
            <person name="Gendler K."/>
            <person name="Hauser C."/>
            <person name="Lamb M.R."/>
            <person name="Ledford H."/>
            <person name="Long J.C."/>
            <person name="Minagawa J."/>
            <person name="Page M.D."/>
            <person name="Pan J."/>
            <person name="Pootakham W."/>
            <person name="Roje S."/>
            <person name="Rose A."/>
            <person name="Stahlberg E."/>
            <person name="Terauchi A.M."/>
            <person name="Yang P."/>
            <person name="Ball S."/>
            <person name="Bowler C."/>
            <person name="Dieckmann C.L."/>
            <person name="Gladyshev V.N."/>
            <person name="Green P."/>
            <person name="Jorgensen R."/>
            <person name="Mayfield S."/>
            <person name="Mueller-Roeber B."/>
            <person name="Rajamani S."/>
            <person name="Sayre R.T."/>
            <person name="Brokstein P."/>
            <person name="Dubchak I."/>
            <person name="Goodstein D."/>
            <person name="Hornick L."/>
            <person name="Huang Y.W."/>
            <person name="Jhaveri J."/>
            <person name="Luo Y."/>
            <person name="Martinez D."/>
            <person name="Ngau W.C."/>
            <person name="Otillar B."/>
            <person name="Poliakov A."/>
            <person name="Porter A."/>
            <person name="Szajkowski L."/>
            <person name="Werner G."/>
            <person name="Zhou K."/>
            <person name="Grigoriev I.V."/>
            <person name="Rokhsar D.S."/>
            <person name="Grossman A.R."/>
        </authorList>
    </citation>
    <scope>NUCLEOTIDE SEQUENCE [LARGE SCALE GENOMIC DNA]</scope>
    <source>
        <strain evidence="3">CC-503</strain>
    </source>
</reference>
<accession>A8IDG9</accession>
<feature type="region of interest" description="Disordered" evidence="1">
    <location>
        <begin position="35"/>
        <end position="60"/>
    </location>
</feature>
<evidence type="ECO:0000313" key="3">
    <source>
        <dbReference type="Proteomes" id="UP000006906"/>
    </source>
</evidence>
<evidence type="ECO:0000256" key="1">
    <source>
        <dbReference type="SAM" id="MobiDB-lite"/>
    </source>
</evidence>
<dbReference type="AlphaFoldDB" id="A8IDG9"/>
<dbReference type="PaxDb" id="3055-EDP06088"/>
<protein>
    <submittedName>
        <fullName evidence="2">Uncharacterized protein</fullName>
    </submittedName>
</protein>
<name>A8IDG9_CHLRE</name>
<gene>
    <name evidence="2" type="ORF">CHLRE_03g179941v5</name>
</gene>
<feature type="region of interest" description="Disordered" evidence="1">
    <location>
        <begin position="127"/>
        <end position="154"/>
    </location>
</feature>
<dbReference type="GeneID" id="5728796"/>
<proteinExistence type="predicted"/>
<dbReference type="OrthoDB" id="539791at2759"/>
<evidence type="ECO:0000313" key="2">
    <source>
        <dbReference type="EMBL" id="PNW85299.1"/>
    </source>
</evidence>
<organism evidence="2 3">
    <name type="scientific">Chlamydomonas reinhardtii</name>
    <name type="common">Chlamydomonas smithii</name>
    <dbReference type="NCBI Taxonomy" id="3055"/>
    <lineage>
        <taxon>Eukaryota</taxon>
        <taxon>Viridiplantae</taxon>
        <taxon>Chlorophyta</taxon>
        <taxon>core chlorophytes</taxon>
        <taxon>Chlorophyceae</taxon>
        <taxon>CS clade</taxon>
        <taxon>Chlamydomonadales</taxon>
        <taxon>Chlamydomonadaceae</taxon>
        <taxon>Chlamydomonas</taxon>
    </lineage>
</organism>
<sequence>MALLPGWDSDAVIPRGVIDDEKADLPQEPKGYFARLSSHRTSGGGGAGAGDAHGPSLSRASAPVHVARSATMSAAAAAAAIGTKGMPPPMSRTSSMPYGSPGSHAAASAGLLQPHKYQVTDWASELATLGGGKHPPAKGGAPAEPHQGGGKHHAGAWWRALEIGQLNERPELEPAGGGKHGAAGEHAAGAHASSFMPQLLPNKQKLDFGAGGGGAGASEGERI</sequence>
<dbReference type="InParanoid" id="A8IDG9"/>
<feature type="compositionally biased region" description="Gly residues" evidence="1">
    <location>
        <begin position="42"/>
        <end position="51"/>
    </location>
</feature>
<keyword evidence="3" id="KW-1185">Reference proteome</keyword>
<feature type="compositionally biased region" description="Low complexity" evidence="1">
    <location>
        <begin position="137"/>
        <end position="146"/>
    </location>
</feature>
<feature type="compositionally biased region" description="Low complexity" evidence="1">
    <location>
        <begin position="91"/>
        <end position="107"/>
    </location>
</feature>
<dbReference type="Proteomes" id="UP000006906">
    <property type="component" value="Chromosome 3"/>
</dbReference>